<dbReference type="AlphaFoldDB" id="A0A151N376"/>
<reference evidence="2 3" key="1">
    <citation type="journal article" date="2012" name="Genome Biol.">
        <title>Sequencing three crocodilian genomes to illuminate the evolution of archosaurs and amniotes.</title>
        <authorList>
            <person name="St John J.A."/>
            <person name="Braun E.L."/>
            <person name="Isberg S.R."/>
            <person name="Miles L.G."/>
            <person name="Chong A.Y."/>
            <person name="Gongora J."/>
            <person name="Dalzell P."/>
            <person name="Moran C."/>
            <person name="Bed'hom B."/>
            <person name="Abzhanov A."/>
            <person name="Burgess S.C."/>
            <person name="Cooksey A.M."/>
            <person name="Castoe T.A."/>
            <person name="Crawford N.G."/>
            <person name="Densmore L.D."/>
            <person name="Drew J.C."/>
            <person name="Edwards S.V."/>
            <person name="Faircloth B.C."/>
            <person name="Fujita M.K."/>
            <person name="Greenwold M.J."/>
            <person name="Hoffmann F.G."/>
            <person name="Howard J.M."/>
            <person name="Iguchi T."/>
            <person name="Janes D.E."/>
            <person name="Khan S.Y."/>
            <person name="Kohno S."/>
            <person name="de Koning A.J."/>
            <person name="Lance S.L."/>
            <person name="McCarthy F.M."/>
            <person name="McCormack J.E."/>
            <person name="Merchant M.E."/>
            <person name="Peterson D.G."/>
            <person name="Pollock D.D."/>
            <person name="Pourmand N."/>
            <person name="Raney B.J."/>
            <person name="Roessler K.A."/>
            <person name="Sanford J.R."/>
            <person name="Sawyer R.H."/>
            <person name="Schmidt C.J."/>
            <person name="Triplett E.W."/>
            <person name="Tuberville T.D."/>
            <person name="Venegas-Anaya M."/>
            <person name="Howard J.T."/>
            <person name="Jarvis E.D."/>
            <person name="Guillette L.J.Jr."/>
            <person name="Glenn T.C."/>
            <person name="Green R.E."/>
            <person name="Ray D.A."/>
        </authorList>
    </citation>
    <scope>NUCLEOTIDE SEQUENCE [LARGE SCALE GENOMIC DNA]</scope>
    <source>
        <strain evidence="2">KSC_2009_1</strain>
    </source>
</reference>
<dbReference type="Proteomes" id="UP000050525">
    <property type="component" value="Unassembled WGS sequence"/>
</dbReference>
<evidence type="ECO:0000256" key="1">
    <source>
        <dbReference type="SAM" id="MobiDB-lite"/>
    </source>
</evidence>
<accession>A0A151N376</accession>
<gene>
    <name evidence="2" type="ORF">Y1Q_0016995</name>
</gene>
<proteinExistence type="predicted"/>
<protein>
    <submittedName>
        <fullName evidence="2">Uncharacterized protein</fullName>
    </submittedName>
</protein>
<dbReference type="EMBL" id="AKHW03004108">
    <property type="protein sequence ID" value="KYO31283.1"/>
    <property type="molecule type" value="Genomic_DNA"/>
</dbReference>
<comment type="caution">
    <text evidence="2">The sequence shown here is derived from an EMBL/GenBank/DDBJ whole genome shotgun (WGS) entry which is preliminary data.</text>
</comment>
<organism evidence="2 3">
    <name type="scientific">Alligator mississippiensis</name>
    <name type="common">American alligator</name>
    <dbReference type="NCBI Taxonomy" id="8496"/>
    <lineage>
        <taxon>Eukaryota</taxon>
        <taxon>Metazoa</taxon>
        <taxon>Chordata</taxon>
        <taxon>Craniata</taxon>
        <taxon>Vertebrata</taxon>
        <taxon>Euteleostomi</taxon>
        <taxon>Archelosauria</taxon>
        <taxon>Archosauria</taxon>
        <taxon>Crocodylia</taxon>
        <taxon>Alligatoridae</taxon>
        <taxon>Alligatorinae</taxon>
        <taxon>Alligator</taxon>
    </lineage>
</organism>
<name>A0A151N376_ALLMI</name>
<evidence type="ECO:0000313" key="2">
    <source>
        <dbReference type="EMBL" id="KYO31283.1"/>
    </source>
</evidence>
<sequence length="104" mass="11817">MPGPQHGATHVATPREPAQGSCWRKEARHQILPRKDQLNQMVLPQVSSTQIWECLGWNSSEQTRQMTFYCRSDPWSGAIAVMTDPAAQTLIEQPSRRNALKLYN</sequence>
<keyword evidence="3" id="KW-1185">Reference proteome</keyword>
<evidence type="ECO:0000313" key="3">
    <source>
        <dbReference type="Proteomes" id="UP000050525"/>
    </source>
</evidence>
<feature type="region of interest" description="Disordered" evidence="1">
    <location>
        <begin position="1"/>
        <end position="25"/>
    </location>
</feature>